<proteinExistence type="predicted"/>
<reference evidence="2 3" key="1">
    <citation type="journal article" date="2023" name="Sci. Data">
        <title>Genome assembly of the Korean intertidal mud-creeper Batillaria attramentaria.</title>
        <authorList>
            <person name="Patra A.K."/>
            <person name="Ho P.T."/>
            <person name="Jun S."/>
            <person name="Lee S.J."/>
            <person name="Kim Y."/>
            <person name="Won Y.J."/>
        </authorList>
    </citation>
    <scope>NUCLEOTIDE SEQUENCE [LARGE SCALE GENOMIC DNA]</scope>
    <source>
        <strain evidence="2">Wonlab-2016</strain>
    </source>
</reference>
<dbReference type="EMBL" id="JACVVK020000006">
    <property type="protein sequence ID" value="KAK7506567.1"/>
    <property type="molecule type" value="Genomic_DNA"/>
</dbReference>
<gene>
    <name evidence="2" type="ORF">BaRGS_00002042</name>
</gene>
<evidence type="ECO:0000256" key="1">
    <source>
        <dbReference type="SAM" id="MobiDB-lite"/>
    </source>
</evidence>
<accession>A0ABD0M4N7</accession>
<keyword evidence="3" id="KW-1185">Reference proteome</keyword>
<feature type="region of interest" description="Disordered" evidence="1">
    <location>
        <begin position="1"/>
        <end position="25"/>
    </location>
</feature>
<evidence type="ECO:0000313" key="2">
    <source>
        <dbReference type="EMBL" id="KAK7506567.1"/>
    </source>
</evidence>
<evidence type="ECO:0000313" key="3">
    <source>
        <dbReference type="Proteomes" id="UP001519460"/>
    </source>
</evidence>
<dbReference type="AlphaFoldDB" id="A0ABD0M4N7"/>
<name>A0ABD0M4N7_9CAEN</name>
<comment type="caution">
    <text evidence="2">The sequence shown here is derived from an EMBL/GenBank/DDBJ whole genome shotgun (WGS) entry which is preliminary data.</text>
</comment>
<organism evidence="2 3">
    <name type="scientific">Batillaria attramentaria</name>
    <dbReference type="NCBI Taxonomy" id="370345"/>
    <lineage>
        <taxon>Eukaryota</taxon>
        <taxon>Metazoa</taxon>
        <taxon>Spiralia</taxon>
        <taxon>Lophotrochozoa</taxon>
        <taxon>Mollusca</taxon>
        <taxon>Gastropoda</taxon>
        <taxon>Caenogastropoda</taxon>
        <taxon>Sorbeoconcha</taxon>
        <taxon>Cerithioidea</taxon>
        <taxon>Batillariidae</taxon>
        <taxon>Batillaria</taxon>
    </lineage>
</organism>
<protein>
    <submittedName>
        <fullName evidence="2">Uncharacterized protein</fullName>
    </submittedName>
</protein>
<sequence>MLSSFPRNGTPKRGPQDEHVILSGHLTARPSGVALPLTRPPPASPRHPAALLPNTPGMLAAAAASLRAGIRYVRDLLLVTLRPRLRTARRRTGNNLLDH</sequence>
<dbReference type="Proteomes" id="UP001519460">
    <property type="component" value="Unassembled WGS sequence"/>
</dbReference>